<keyword evidence="7 8" id="KW-0472">Membrane</keyword>
<dbReference type="InterPro" id="IPR036640">
    <property type="entry name" value="ABC1_TM_sf"/>
</dbReference>
<feature type="transmembrane region" description="Helical" evidence="8">
    <location>
        <begin position="25"/>
        <end position="48"/>
    </location>
</feature>
<dbReference type="Gene3D" id="1.20.1560.10">
    <property type="entry name" value="ABC transporter type 1, transmembrane domain"/>
    <property type="match status" value="2"/>
</dbReference>
<feature type="transmembrane region" description="Helical" evidence="8">
    <location>
        <begin position="147"/>
        <end position="166"/>
    </location>
</feature>
<dbReference type="GO" id="GO:0140359">
    <property type="term" value="F:ABC-type transporter activity"/>
    <property type="evidence" value="ECO:0007669"/>
    <property type="project" value="InterPro"/>
</dbReference>
<evidence type="ECO:0000256" key="6">
    <source>
        <dbReference type="ARBA" id="ARBA00022989"/>
    </source>
</evidence>
<dbReference type="Gene3D" id="3.40.50.300">
    <property type="entry name" value="P-loop containing nucleotide triphosphate hydrolases"/>
    <property type="match status" value="1"/>
</dbReference>
<keyword evidence="12" id="KW-1185">Reference proteome</keyword>
<dbReference type="FunFam" id="3.40.50.300:FF:000287">
    <property type="entry name" value="Multidrug ABC transporter ATP-binding protein"/>
    <property type="match status" value="1"/>
</dbReference>
<reference evidence="11 12" key="1">
    <citation type="submission" date="2016-10" db="EMBL/GenBank/DDBJ databases">
        <authorList>
            <person name="de Groot N.N."/>
        </authorList>
    </citation>
    <scope>NUCLEOTIDE SEQUENCE [LARGE SCALE GENOMIC DNA]</scope>
    <source>
        <strain evidence="11 12">DSM 3217</strain>
    </source>
</reference>
<dbReference type="InterPro" id="IPR003439">
    <property type="entry name" value="ABC_transporter-like_ATP-bd"/>
</dbReference>
<dbReference type="InterPro" id="IPR003593">
    <property type="entry name" value="AAA+_ATPase"/>
</dbReference>
<dbReference type="PANTHER" id="PTHR24221:SF654">
    <property type="entry name" value="ATP-BINDING CASSETTE SUB-FAMILY B MEMBER 6"/>
    <property type="match status" value="1"/>
</dbReference>
<dbReference type="GO" id="GO:0034040">
    <property type="term" value="F:ATPase-coupled lipid transmembrane transporter activity"/>
    <property type="evidence" value="ECO:0007669"/>
    <property type="project" value="TreeGrafter"/>
</dbReference>
<dbReference type="SMART" id="SM00382">
    <property type="entry name" value="AAA"/>
    <property type="match status" value="1"/>
</dbReference>
<keyword evidence="3 8" id="KW-0812">Transmembrane</keyword>
<evidence type="ECO:0000256" key="8">
    <source>
        <dbReference type="SAM" id="Phobius"/>
    </source>
</evidence>
<dbReference type="GO" id="GO:0016887">
    <property type="term" value="F:ATP hydrolysis activity"/>
    <property type="evidence" value="ECO:0007669"/>
    <property type="project" value="InterPro"/>
</dbReference>
<evidence type="ECO:0000256" key="5">
    <source>
        <dbReference type="ARBA" id="ARBA00022840"/>
    </source>
</evidence>
<keyword evidence="2" id="KW-0813">Transport</keyword>
<evidence type="ECO:0000256" key="4">
    <source>
        <dbReference type="ARBA" id="ARBA00022741"/>
    </source>
</evidence>
<dbReference type="EMBL" id="FMXR01000004">
    <property type="protein sequence ID" value="SDB03267.1"/>
    <property type="molecule type" value="Genomic_DNA"/>
</dbReference>
<dbReference type="PROSITE" id="PS50893">
    <property type="entry name" value="ABC_TRANSPORTER_2"/>
    <property type="match status" value="1"/>
</dbReference>
<dbReference type="CDD" id="cd07346">
    <property type="entry name" value="ABC_6TM_exporters"/>
    <property type="match status" value="1"/>
</dbReference>
<dbReference type="InterPro" id="IPR039421">
    <property type="entry name" value="Type_1_exporter"/>
</dbReference>
<evidence type="ECO:0000259" key="9">
    <source>
        <dbReference type="PROSITE" id="PS50893"/>
    </source>
</evidence>
<dbReference type="InterPro" id="IPR027417">
    <property type="entry name" value="P-loop_NTPase"/>
</dbReference>
<dbReference type="SUPFAM" id="SSF90123">
    <property type="entry name" value="ABC transporter transmembrane region"/>
    <property type="match status" value="1"/>
</dbReference>
<evidence type="ECO:0000313" key="11">
    <source>
        <dbReference type="EMBL" id="SDB03267.1"/>
    </source>
</evidence>
<feature type="transmembrane region" description="Helical" evidence="8">
    <location>
        <begin position="255"/>
        <end position="275"/>
    </location>
</feature>
<dbReference type="PROSITE" id="PS50929">
    <property type="entry name" value="ABC_TM1F"/>
    <property type="match status" value="1"/>
</dbReference>
<dbReference type="GO" id="GO:0005524">
    <property type="term" value="F:ATP binding"/>
    <property type="evidence" value="ECO:0007669"/>
    <property type="project" value="UniProtKB-KW"/>
</dbReference>
<dbReference type="Pfam" id="PF00664">
    <property type="entry name" value="ABC_membrane"/>
    <property type="match status" value="1"/>
</dbReference>
<evidence type="ECO:0000256" key="2">
    <source>
        <dbReference type="ARBA" id="ARBA00022448"/>
    </source>
</evidence>
<dbReference type="STRING" id="1732.SAMN02910417_00247"/>
<feature type="domain" description="ABC transmembrane type-1" evidence="10">
    <location>
        <begin position="39"/>
        <end position="315"/>
    </location>
</feature>
<organism evidence="11 12">
    <name type="scientific">Eubacterium oxidoreducens</name>
    <dbReference type="NCBI Taxonomy" id="1732"/>
    <lineage>
        <taxon>Bacteria</taxon>
        <taxon>Bacillati</taxon>
        <taxon>Bacillota</taxon>
        <taxon>Clostridia</taxon>
        <taxon>Eubacteriales</taxon>
        <taxon>Eubacteriaceae</taxon>
        <taxon>Eubacterium</taxon>
    </lineage>
</organism>
<feature type="transmembrane region" description="Helical" evidence="8">
    <location>
        <begin position="281"/>
        <end position="301"/>
    </location>
</feature>
<dbReference type="InterPro" id="IPR011527">
    <property type="entry name" value="ABC1_TM_dom"/>
</dbReference>
<dbReference type="Proteomes" id="UP000199228">
    <property type="component" value="Unassembled WGS sequence"/>
</dbReference>
<keyword evidence="6 8" id="KW-1133">Transmembrane helix</keyword>
<evidence type="ECO:0000256" key="7">
    <source>
        <dbReference type="ARBA" id="ARBA00023136"/>
    </source>
</evidence>
<comment type="subcellular location">
    <subcellularLocation>
        <location evidence="1">Cell membrane</location>
        <topology evidence="1">Multi-pass membrane protein</topology>
    </subcellularLocation>
</comment>
<evidence type="ECO:0000313" key="12">
    <source>
        <dbReference type="Proteomes" id="UP000199228"/>
    </source>
</evidence>
<feature type="transmembrane region" description="Helical" evidence="8">
    <location>
        <begin position="172"/>
        <end position="191"/>
    </location>
</feature>
<dbReference type="InterPro" id="IPR017871">
    <property type="entry name" value="ABC_transporter-like_CS"/>
</dbReference>
<evidence type="ECO:0000259" key="10">
    <source>
        <dbReference type="PROSITE" id="PS50929"/>
    </source>
</evidence>
<feature type="domain" description="ABC transporter" evidence="9">
    <location>
        <begin position="349"/>
        <end position="586"/>
    </location>
</feature>
<name>A0A1G6A499_EUBOX</name>
<dbReference type="AlphaFoldDB" id="A0A1G6A499"/>
<dbReference type="GO" id="GO:0005886">
    <property type="term" value="C:plasma membrane"/>
    <property type="evidence" value="ECO:0007669"/>
    <property type="project" value="UniProtKB-SubCell"/>
</dbReference>
<protein>
    <submittedName>
        <fullName evidence="11">ATP-binding cassette, subfamily B</fullName>
    </submittedName>
</protein>
<evidence type="ECO:0000256" key="3">
    <source>
        <dbReference type="ARBA" id="ARBA00022692"/>
    </source>
</evidence>
<keyword evidence="5 11" id="KW-0067">ATP-binding</keyword>
<feature type="transmembrane region" description="Helical" evidence="8">
    <location>
        <begin position="68"/>
        <end position="86"/>
    </location>
</feature>
<proteinExistence type="predicted"/>
<sequence length="589" mass="65921">MKKKPSTTRRTIYYYTKATFRHWPFFLLDILSGVGYAYFLTFGNPLIIGKIVDIISVRKIASNEVFEVFGPYIILLVLCNVLGQVSSKLQDYSLWKLQIKVYYDLSTMCFDTLSNQSMTFHNNRFGGSLVSQTSKFASAYNQLMNTITYSIIPAVATVVFIIWILLPLVPLYTLAVVIFLAVYILIVYLMFRRLLKLNAKTAGAQNRLSGELSDSITNILAVKTSGREQYERDLFKKVNKEVYDTDSKRMRGSMWSGSVASAMIVVIMVVMTIFITGGQPWFGISAGTLIMMFTYTNTLTLRFNMLTSVMQNINRAFGDAHDMTAILDEPRLVSDVDHAKDLQVDGGQISFSDLSFRYIDGKVPTTVFEHFNLQIPAGQRVGLVGKSGSGKTTITRLLLRLADIQEGAIYVDGQDISKVTQTSLRRQIAYVPQEPLLFHRTIAENIAYGRPAATMEEIRQAAHDANALEFIEQLPDGFDTITGERGVKLSGGQRQRIAIARAILTDAPILVLDEATSALDSESEQLIQEALENLMRNRTSIVVAHRLSTVAKLDRIVVLKDGVIAEDGTHEKLLEENGEYAGLWKRQTT</sequence>
<dbReference type="PROSITE" id="PS00211">
    <property type="entry name" value="ABC_TRANSPORTER_1"/>
    <property type="match status" value="1"/>
</dbReference>
<keyword evidence="4" id="KW-0547">Nucleotide-binding</keyword>
<dbReference type="PANTHER" id="PTHR24221">
    <property type="entry name" value="ATP-BINDING CASSETTE SUB-FAMILY B"/>
    <property type="match status" value="1"/>
</dbReference>
<dbReference type="SUPFAM" id="SSF52540">
    <property type="entry name" value="P-loop containing nucleoside triphosphate hydrolases"/>
    <property type="match status" value="1"/>
</dbReference>
<gene>
    <name evidence="11" type="ORF">SAMN02910417_00247</name>
</gene>
<dbReference type="Pfam" id="PF00005">
    <property type="entry name" value="ABC_tran"/>
    <property type="match status" value="1"/>
</dbReference>
<evidence type="ECO:0000256" key="1">
    <source>
        <dbReference type="ARBA" id="ARBA00004651"/>
    </source>
</evidence>
<dbReference type="OrthoDB" id="9771903at2"/>
<accession>A0A1G6A499</accession>